<gene>
    <name evidence="3" type="ORF">IIF7_03111</name>
</gene>
<dbReference type="OrthoDB" id="975117at2"/>
<sequence length="384" mass="41893">MKKLTLLFIAFIAILSFTACTEDDGFTFTAKPDPEGISFMNQTADTYTLTSANANNLAERFVWNEVDFDVQTPINYELQGAAEESFSSYSVLGDVTDNNLAVSIGSMLDLAEEAGLDNDPETEAPNTGNIYFRVRAYVGADAGNVVEQTSNILTVSVTLPEATEDAVELKRELYLVGDATAAGWNPDNNNTPIFRDAENDDIYYFEGRFAGGDGVEGFKLIESLGNWQPQWGINEGAATSSDILGGDPQAFPVSDDAFYSFTLNAADGTYTFESIDASSAPTYSAMGIIGTATTGDDSGWNQDIDFTQSTFNPHIWYINGIEIFEGEAKIRADNDWTDSWGDDTFLSGQGNNNNDPNIVVTPGTYNVWFNDLDGRYLFIPQVSE</sequence>
<dbReference type="PROSITE" id="PS51257">
    <property type="entry name" value="PROKAR_LIPOPROTEIN"/>
    <property type="match status" value="1"/>
</dbReference>
<evidence type="ECO:0000259" key="2">
    <source>
        <dbReference type="Pfam" id="PF14292"/>
    </source>
</evidence>
<feature type="domain" description="SusE outer membrane protein" evidence="2">
    <location>
        <begin position="26"/>
        <end position="134"/>
    </location>
</feature>
<protein>
    <recommendedName>
        <fullName evidence="2">SusE outer membrane protein domain-containing protein</fullName>
    </recommendedName>
</protein>
<reference evidence="3 4" key="1">
    <citation type="submission" date="2013-04" db="EMBL/GenBank/DDBJ databases">
        <title>Zunongwangia sp. 22II14-10F7 Genome Sequencing.</title>
        <authorList>
            <person name="Lai Q."/>
            <person name="Shao Z."/>
        </authorList>
    </citation>
    <scope>NUCLEOTIDE SEQUENCE [LARGE SCALE GENOMIC DNA]</scope>
    <source>
        <strain evidence="3 4">22II14-10F7</strain>
    </source>
</reference>
<dbReference type="InterPro" id="IPR025970">
    <property type="entry name" value="SusE"/>
</dbReference>
<dbReference type="GO" id="GO:0019867">
    <property type="term" value="C:outer membrane"/>
    <property type="evidence" value="ECO:0007669"/>
    <property type="project" value="InterPro"/>
</dbReference>
<evidence type="ECO:0000256" key="1">
    <source>
        <dbReference type="SAM" id="SignalP"/>
    </source>
</evidence>
<evidence type="ECO:0000313" key="3">
    <source>
        <dbReference type="EMBL" id="ORL46974.1"/>
    </source>
</evidence>
<name>A0A1Y1T8T7_9FLAO</name>
<feature type="chain" id="PRO_5012508183" description="SusE outer membrane protein domain-containing protein" evidence="1">
    <location>
        <begin position="22"/>
        <end position="384"/>
    </location>
</feature>
<dbReference type="RefSeq" id="WP_084840216.1">
    <property type="nucleotide sequence ID" value="NZ_ARYN01000002.1"/>
</dbReference>
<dbReference type="STRING" id="1185767.IIF7_03111"/>
<feature type="signal peptide" evidence="1">
    <location>
        <begin position="1"/>
        <end position="21"/>
    </location>
</feature>
<organism evidence="3 4">
    <name type="scientific">Zunongwangia atlantica 22II14-10F7</name>
    <dbReference type="NCBI Taxonomy" id="1185767"/>
    <lineage>
        <taxon>Bacteria</taxon>
        <taxon>Pseudomonadati</taxon>
        <taxon>Bacteroidota</taxon>
        <taxon>Flavobacteriia</taxon>
        <taxon>Flavobacteriales</taxon>
        <taxon>Flavobacteriaceae</taxon>
        <taxon>Zunongwangia</taxon>
    </lineage>
</organism>
<comment type="caution">
    <text evidence="3">The sequence shown here is derived from an EMBL/GenBank/DDBJ whole genome shotgun (WGS) entry which is preliminary data.</text>
</comment>
<dbReference type="GO" id="GO:2001070">
    <property type="term" value="F:starch binding"/>
    <property type="evidence" value="ECO:0007669"/>
    <property type="project" value="InterPro"/>
</dbReference>
<dbReference type="EMBL" id="ARYN01000002">
    <property type="protein sequence ID" value="ORL46974.1"/>
    <property type="molecule type" value="Genomic_DNA"/>
</dbReference>
<keyword evidence="1" id="KW-0732">Signal</keyword>
<dbReference type="Gene3D" id="2.60.40.3620">
    <property type="match status" value="2"/>
</dbReference>
<dbReference type="AlphaFoldDB" id="A0A1Y1T8T7"/>
<evidence type="ECO:0000313" key="4">
    <source>
        <dbReference type="Proteomes" id="UP000192746"/>
    </source>
</evidence>
<dbReference type="Proteomes" id="UP000192746">
    <property type="component" value="Unassembled WGS sequence"/>
</dbReference>
<proteinExistence type="predicted"/>
<keyword evidence="4" id="KW-1185">Reference proteome</keyword>
<accession>A0A1Y1T8T7</accession>
<dbReference type="Pfam" id="PF14292">
    <property type="entry name" value="SusE"/>
    <property type="match status" value="1"/>
</dbReference>